<accession>R0L0A8</accession>
<feature type="region of interest" description="Disordered" evidence="1">
    <location>
        <begin position="89"/>
        <end position="109"/>
    </location>
</feature>
<gene>
    <name evidence="2" type="ORF">Anapl_16468</name>
</gene>
<reference evidence="3" key="1">
    <citation type="journal article" date="2013" name="Nat. Genet.">
        <title>The duck genome and transcriptome provide insight into an avian influenza virus reservoir species.</title>
        <authorList>
            <person name="Huang Y."/>
            <person name="Li Y."/>
            <person name="Burt D.W."/>
            <person name="Chen H."/>
            <person name="Zhang Y."/>
            <person name="Qian W."/>
            <person name="Kim H."/>
            <person name="Gan S."/>
            <person name="Zhao Y."/>
            <person name="Li J."/>
            <person name="Yi K."/>
            <person name="Feng H."/>
            <person name="Zhu P."/>
            <person name="Li B."/>
            <person name="Liu Q."/>
            <person name="Fairley S."/>
            <person name="Magor K.E."/>
            <person name="Du Z."/>
            <person name="Hu X."/>
            <person name="Goodman L."/>
            <person name="Tafer H."/>
            <person name="Vignal A."/>
            <person name="Lee T."/>
            <person name="Kim K.W."/>
            <person name="Sheng Z."/>
            <person name="An Y."/>
            <person name="Searle S."/>
            <person name="Herrero J."/>
            <person name="Groenen M.A."/>
            <person name="Crooijmans R.P."/>
            <person name="Faraut T."/>
            <person name="Cai Q."/>
            <person name="Webster R.G."/>
            <person name="Aldridge J.R."/>
            <person name="Warren W.C."/>
            <person name="Bartschat S."/>
            <person name="Kehr S."/>
            <person name="Marz M."/>
            <person name="Stadler P.F."/>
            <person name="Smith J."/>
            <person name="Kraus R.H."/>
            <person name="Zhao Y."/>
            <person name="Ren L."/>
            <person name="Fei J."/>
            <person name="Morisson M."/>
            <person name="Kaiser P."/>
            <person name="Griffin D.K."/>
            <person name="Rao M."/>
            <person name="Pitel F."/>
            <person name="Wang J."/>
            <person name="Li N."/>
        </authorList>
    </citation>
    <scope>NUCLEOTIDE SEQUENCE [LARGE SCALE GENOMIC DNA]</scope>
</reference>
<dbReference type="EMBL" id="KB744554">
    <property type="protein sequence ID" value="EOA94849.1"/>
    <property type="molecule type" value="Genomic_DNA"/>
</dbReference>
<dbReference type="AlphaFoldDB" id="R0L0A8"/>
<organism evidence="2 3">
    <name type="scientific">Anas platyrhynchos</name>
    <name type="common">Mallard</name>
    <name type="synonym">Anas boschas</name>
    <dbReference type="NCBI Taxonomy" id="8839"/>
    <lineage>
        <taxon>Eukaryota</taxon>
        <taxon>Metazoa</taxon>
        <taxon>Chordata</taxon>
        <taxon>Craniata</taxon>
        <taxon>Vertebrata</taxon>
        <taxon>Euteleostomi</taxon>
        <taxon>Archelosauria</taxon>
        <taxon>Archosauria</taxon>
        <taxon>Dinosauria</taxon>
        <taxon>Saurischia</taxon>
        <taxon>Theropoda</taxon>
        <taxon>Coelurosauria</taxon>
        <taxon>Aves</taxon>
        <taxon>Neognathae</taxon>
        <taxon>Galloanserae</taxon>
        <taxon>Anseriformes</taxon>
        <taxon>Anatidae</taxon>
        <taxon>Anatinae</taxon>
        <taxon>Anas</taxon>
    </lineage>
</organism>
<evidence type="ECO:0000313" key="2">
    <source>
        <dbReference type="EMBL" id="EOA94849.1"/>
    </source>
</evidence>
<sequence length="122" mass="13514">MAVRTTDVLCTTRRFPSVSIHLDEHQNHAKLGVNPLVTGVRARSHRGGFQRLPVAHLDEHRTHAKLSVNPLDTGVRACSHRGGGFSAYQCNDNRPERRSGQPHTRMTSSKLLHQAVCISSDC</sequence>
<protein>
    <submittedName>
        <fullName evidence="2">Uncharacterized protein</fullName>
    </submittedName>
</protein>
<name>R0L0A8_ANAPL</name>
<evidence type="ECO:0000313" key="3">
    <source>
        <dbReference type="Proteomes" id="UP000296049"/>
    </source>
</evidence>
<keyword evidence="3" id="KW-1185">Reference proteome</keyword>
<evidence type="ECO:0000256" key="1">
    <source>
        <dbReference type="SAM" id="MobiDB-lite"/>
    </source>
</evidence>
<proteinExistence type="predicted"/>
<dbReference type="Proteomes" id="UP000296049">
    <property type="component" value="Unassembled WGS sequence"/>
</dbReference>